<gene>
    <name evidence="1" type="ORF">ACFSW8_14430</name>
</gene>
<comment type="caution">
    <text evidence="1">The sequence shown here is derived from an EMBL/GenBank/DDBJ whole genome shotgun (WGS) entry which is preliminary data.</text>
</comment>
<dbReference type="RefSeq" id="WP_377178590.1">
    <property type="nucleotide sequence ID" value="NZ_JBHUJB010000072.1"/>
</dbReference>
<accession>A0ABW4ZDK2</accession>
<evidence type="ECO:0008006" key="3">
    <source>
        <dbReference type="Google" id="ProtNLM"/>
    </source>
</evidence>
<dbReference type="Proteomes" id="UP001597389">
    <property type="component" value="Unassembled WGS sequence"/>
</dbReference>
<name>A0ABW4ZDK2_9BACT</name>
<keyword evidence="2" id="KW-1185">Reference proteome</keyword>
<evidence type="ECO:0000313" key="1">
    <source>
        <dbReference type="EMBL" id="MFD2160098.1"/>
    </source>
</evidence>
<reference evidence="2" key="1">
    <citation type="journal article" date="2019" name="Int. J. Syst. Evol. Microbiol.">
        <title>The Global Catalogue of Microorganisms (GCM) 10K type strain sequencing project: providing services to taxonomists for standard genome sequencing and annotation.</title>
        <authorList>
            <consortium name="The Broad Institute Genomics Platform"/>
            <consortium name="The Broad Institute Genome Sequencing Center for Infectious Disease"/>
            <person name="Wu L."/>
            <person name="Ma J."/>
        </authorList>
    </citation>
    <scope>NUCLEOTIDE SEQUENCE [LARGE SCALE GENOMIC DNA]</scope>
    <source>
        <strain evidence="2">CCUG 57942</strain>
    </source>
</reference>
<evidence type="ECO:0000313" key="2">
    <source>
        <dbReference type="Proteomes" id="UP001597389"/>
    </source>
</evidence>
<dbReference type="EMBL" id="JBHUJB010000072">
    <property type="protein sequence ID" value="MFD2160098.1"/>
    <property type="molecule type" value="Genomic_DNA"/>
</dbReference>
<proteinExistence type="predicted"/>
<sequence>MIVSKVLELDEAKKLLSAIQKPGKTCRWEPNGGCNGVSKEIIHEDLITADLDKFVIPRGASCADICADKELESSQSVIDQNVVYSKWHIWEEEGSNQTLKFVYFSKTANRPVSVMLRYTNDGVIRGEEDFPSLMFNVSSTGQALGRYVRSGGDIPEVEFDDKSDVFFESFVQSYKEFTNSLLLKVGENPTQKQQEGRFQYSHCGNSLLEELVAIERWAKDWIDKDALGNKFYYSRLGIGGHRWFCEGHVHDYSETLNRALAEVRENSFAAQYELRWHELHPESWAKREKRRKKLKKEELQDLGILTLENGFEVSVKIEILAEGYRYYLDFFDKDGMGYFPETRLFKKTEWLV</sequence>
<protein>
    <recommendedName>
        <fullName evidence="3">Large polyvalent protein associated domain-containing protein</fullName>
    </recommendedName>
</protein>
<organism evidence="1 2">
    <name type="scientific">Rubritalea tangerina</name>
    <dbReference type="NCBI Taxonomy" id="430798"/>
    <lineage>
        <taxon>Bacteria</taxon>
        <taxon>Pseudomonadati</taxon>
        <taxon>Verrucomicrobiota</taxon>
        <taxon>Verrucomicrobiia</taxon>
        <taxon>Verrucomicrobiales</taxon>
        <taxon>Rubritaleaceae</taxon>
        <taxon>Rubritalea</taxon>
    </lineage>
</organism>